<gene>
    <name evidence="2" type="ORF">QBC47DRAFT_179196</name>
</gene>
<name>A0AAJ0BD23_9PEZI</name>
<dbReference type="Proteomes" id="UP001239445">
    <property type="component" value="Unassembled WGS sequence"/>
</dbReference>
<evidence type="ECO:0000313" key="2">
    <source>
        <dbReference type="EMBL" id="KAK1756068.1"/>
    </source>
</evidence>
<protein>
    <submittedName>
        <fullName evidence="2">Uncharacterized protein</fullName>
    </submittedName>
</protein>
<sequence>MSHTWTAGRGATTSDHQGCTDGAGFLEGSAAERSGNKHRTGKGDKDIVILRSGGALEHRGRGQDPEGGKADKGQQDDTVSGGQDIEKGDVKTRLDRLYARLRGDELDVENCRPPQTVASCVVSGRCQRMACCWKSDSCLHVCSHRVSLKTSSMNAPAGGVGSVGLEGLGIAVVEGRESGVNEGKDAKGKSARVCLYVTAHAVVGP</sequence>
<dbReference type="EMBL" id="MU839832">
    <property type="protein sequence ID" value="KAK1756068.1"/>
    <property type="molecule type" value="Genomic_DNA"/>
</dbReference>
<comment type="caution">
    <text evidence="2">The sequence shown here is derived from an EMBL/GenBank/DDBJ whole genome shotgun (WGS) entry which is preliminary data.</text>
</comment>
<feature type="compositionally biased region" description="Basic and acidic residues" evidence="1">
    <location>
        <begin position="56"/>
        <end position="75"/>
    </location>
</feature>
<reference evidence="2" key="1">
    <citation type="submission" date="2023-06" db="EMBL/GenBank/DDBJ databases">
        <title>Genome-scale phylogeny and comparative genomics of the fungal order Sordariales.</title>
        <authorList>
            <consortium name="Lawrence Berkeley National Laboratory"/>
            <person name="Hensen N."/>
            <person name="Bonometti L."/>
            <person name="Westerberg I."/>
            <person name="Brannstrom I.O."/>
            <person name="Guillou S."/>
            <person name="Cros-Aarteil S."/>
            <person name="Calhoun S."/>
            <person name="Haridas S."/>
            <person name="Kuo A."/>
            <person name="Mondo S."/>
            <person name="Pangilinan J."/>
            <person name="Riley R."/>
            <person name="Labutti K."/>
            <person name="Andreopoulos B."/>
            <person name="Lipzen A."/>
            <person name="Chen C."/>
            <person name="Yanf M."/>
            <person name="Daum C."/>
            <person name="Ng V."/>
            <person name="Clum A."/>
            <person name="Steindorff A."/>
            <person name="Ohm R."/>
            <person name="Martin F."/>
            <person name="Silar P."/>
            <person name="Natvig D."/>
            <person name="Lalanne C."/>
            <person name="Gautier V."/>
            <person name="Ament-Velasquez S.L."/>
            <person name="Kruys A."/>
            <person name="Hutchinson M.I."/>
            <person name="Powell A.J."/>
            <person name="Barry K."/>
            <person name="Miller A.N."/>
            <person name="Grigoriev I.V."/>
            <person name="Debuchy R."/>
            <person name="Gladieux P."/>
            <person name="Thoren M.H."/>
            <person name="Johannesson H."/>
        </authorList>
    </citation>
    <scope>NUCLEOTIDE SEQUENCE</scope>
    <source>
        <strain evidence="2">PSN4</strain>
    </source>
</reference>
<proteinExistence type="predicted"/>
<dbReference type="AlphaFoldDB" id="A0AAJ0BD23"/>
<feature type="region of interest" description="Disordered" evidence="1">
    <location>
        <begin position="1"/>
        <end position="87"/>
    </location>
</feature>
<accession>A0AAJ0BD23</accession>
<keyword evidence="3" id="KW-1185">Reference proteome</keyword>
<evidence type="ECO:0000256" key="1">
    <source>
        <dbReference type="SAM" id="MobiDB-lite"/>
    </source>
</evidence>
<feature type="compositionally biased region" description="Polar residues" evidence="1">
    <location>
        <begin position="1"/>
        <end position="17"/>
    </location>
</feature>
<organism evidence="2 3">
    <name type="scientific">Echria macrotheca</name>
    <dbReference type="NCBI Taxonomy" id="438768"/>
    <lineage>
        <taxon>Eukaryota</taxon>
        <taxon>Fungi</taxon>
        <taxon>Dikarya</taxon>
        <taxon>Ascomycota</taxon>
        <taxon>Pezizomycotina</taxon>
        <taxon>Sordariomycetes</taxon>
        <taxon>Sordariomycetidae</taxon>
        <taxon>Sordariales</taxon>
        <taxon>Schizotheciaceae</taxon>
        <taxon>Echria</taxon>
    </lineage>
</organism>
<evidence type="ECO:0000313" key="3">
    <source>
        <dbReference type="Proteomes" id="UP001239445"/>
    </source>
</evidence>